<sequence length="115" mass="13231">MSDLETRKMLAEFAGWTEIRTWRDHYFQKHGDWKEPKIRYIVGNRGLDKDAMIPAYESDPAAACSLLPRIYAECFKRQDMEVWRGLHFALGSHGPMCCPGLITNAVRKLKETADA</sequence>
<dbReference type="EMBL" id="BARS01046613">
    <property type="protein sequence ID" value="GAG31056.1"/>
    <property type="molecule type" value="Genomic_DNA"/>
</dbReference>
<evidence type="ECO:0000313" key="1">
    <source>
        <dbReference type="EMBL" id="GAG31056.1"/>
    </source>
</evidence>
<proteinExistence type="predicted"/>
<reference evidence="1" key="1">
    <citation type="journal article" date="2014" name="Front. Microbiol.">
        <title>High frequency of phylogenetically diverse reductive dehalogenase-homologous genes in deep subseafloor sedimentary metagenomes.</title>
        <authorList>
            <person name="Kawai M."/>
            <person name="Futagami T."/>
            <person name="Toyoda A."/>
            <person name="Takaki Y."/>
            <person name="Nishi S."/>
            <person name="Hori S."/>
            <person name="Arai W."/>
            <person name="Tsubouchi T."/>
            <person name="Morono Y."/>
            <person name="Uchiyama I."/>
            <person name="Ito T."/>
            <person name="Fujiyama A."/>
            <person name="Inagaki F."/>
            <person name="Takami H."/>
        </authorList>
    </citation>
    <scope>NUCLEOTIDE SEQUENCE</scope>
    <source>
        <strain evidence="1">Expedition CK06-06</strain>
    </source>
</reference>
<gene>
    <name evidence="1" type="ORF">S01H1_70132</name>
</gene>
<dbReference type="AlphaFoldDB" id="X0Y2D2"/>
<name>X0Y2D2_9ZZZZ</name>
<protein>
    <submittedName>
        <fullName evidence="1">Uncharacterized protein</fullName>
    </submittedName>
</protein>
<organism evidence="1">
    <name type="scientific">marine sediment metagenome</name>
    <dbReference type="NCBI Taxonomy" id="412755"/>
    <lineage>
        <taxon>unclassified sequences</taxon>
        <taxon>metagenomes</taxon>
        <taxon>ecological metagenomes</taxon>
    </lineage>
</organism>
<accession>X0Y2D2</accession>
<comment type="caution">
    <text evidence="1">The sequence shown here is derived from an EMBL/GenBank/DDBJ whole genome shotgun (WGS) entry which is preliminary data.</text>
</comment>